<dbReference type="PANTHER" id="PTHR46401">
    <property type="entry name" value="GLYCOSYLTRANSFERASE WBBK-RELATED"/>
    <property type="match status" value="1"/>
</dbReference>
<dbReference type="FunFam" id="3.40.50.2000:FF:000119">
    <property type="entry name" value="Glycosyl transferase group 1"/>
    <property type="match status" value="1"/>
</dbReference>
<evidence type="ECO:0000313" key="4">
    <source>
        <dbReference type="EMBL" id="PHM66215.1"/>
    </source>
</evidence>
<dbReference type="Proteomes" id="UP000222366">
    <property type="component" value="Unassembled WGS sequence"/>
</dbReference>
<feature type="domain" description="Glycosyl transferase family 1" evidence="2">
    <location>
        <begin position="176"/>
        <end position="322"/>
    </location>
</feature>
<dbReference type="InterPro" id="IPR001296">
    <property type="entry name" value="Glyco_trans_1"/>
</dbReference>
<dbReference type="PANTHER" id="PTHR46401:SF2">
    <property type="entry name" value="GLYCOSYLTRANSFERASE WBBK-RELATED"/>
    <property type="match status" value="1"/>
</dbReference>
<keyword evidence="4" id="KW-0328">Glycosyltransferase</keyword>
<dbReference type="GO" id="GO:0016757">
    <property type="term" value="F:glycosyltransferase activity"/>
    <property type="evidence" value="ECO:0007669"/>
    <property type="project" value="UniProtKB-KW"/>
</dbReference>
<keyword evidence="5" id="KW-1185">Reference proteome</keyword>
<reference evidence="4 5" key="1">
    <citation type="journal article" date="2017" name="Nat. Microbiol.">
        <title>Natural product diversity associated with the nematode symbionts Photorhabdus and Xenorhabdus.</title>
        <authorList>
            <person name="Tobias N.J."/>
            <person name="Wolff H."/>
            <person name="Djahanschiri B."/>
            <person name="Grundmann F."/>
            <person name="Kronenwerth M."/>
            <person name="Shi Y.M."/>
            <person name="Simonyi S."/>
            <person name="Grun P."/>
            <person name="Shapiro-Ilan D."/>
            <person name="Pidot S.J."/>
            <person name="Stinear T.P."/>
            <person name="Ebersberger I."/>
            <person name="Bode H.B."/>
        </authorList>
    </citation>
    <scope>NUCLEOTIDE SEQUENCE [LARGE SCALE GENOMIC DNA]</scope>
    <source>
        <strain evidence="4 5">DSM 17904</strain>
    </source>
</reference>
<evidence type="ECO:0000259" key="2">
    <source>
        <dbReference type="Pfam" id="PF00534"/>
    </source>
</evidence>
<comment type="caution">
    <text evidence="4">The sequence shown here is derived from an EMBL/GenBank/DDBJ whole genome shotgun (WGS) entry which is preliminary data.</text>
</comment>
<protein>
    <submittedName>
        <fullName evidence="4">Putative mannosyltransferase</fullName>
    </submittedName>
</protein>
<dbReference type="Pfam" id="PF00534">
    <property type="entry name" value="Glycos_transf_1"/>
    <property type="match status" value="1"/>
</dbReference>
<organism evidence="4 5">
    <name type="scientific">Xenorhabdus stockiae</name>
    <dbReference type="NCBI Taxonomy" id="351614"/>
    <lineage>
        <taxon>Bacteria</taxon>
        <taxon>Pseudomonadati</taxon>
        <taxon>Pseudomonadota</taxon>
        <taxon>Gammaproteobacteria</taxon>
        <taxon>Enterobacterales</taxon>
        <taxon>Morganellaceae</taxon>
        <taxon>Xenorhabdus</taxon>
    </lineage>
</organism>
<dbReference type="EMBL" id="NJAJ01000010">
    <property type="protein sequence ID" value="PHM66215.1"/>
    <property type="molecule type" value="Genomic_DNA"/>
</dbReference>
<dbReference type="CDD" id="cd03809">
    <property type="entry name" value="GT4_MtfB-like"/>
    <property type="match status" value="1"/>
</dbReference>
<dbReference type="RefSeq" id="WP_099124575.1">
    <property type="nucleotide sequence ID" value="NZ_CAWNRH010000002.1"/>
</dbReference>
<dbReference type="Gene3D" id="3.40.50.2000">
    <property type="entry name" value="Glycogen Phosphorylase B"/>
    <property type="match status" value="2"/>
</dbReference>
<proteinExistence type="predicted"/>
<gene>
    <name evidence="4" type="ORF">Xsto_01440</name>
</gene>
<dbReference type="InterPro" id="IPR028098">
    <property type="entry name" value="Glyco_trans_4-like_N"/>
</dbReference>
<keyword evidence="1 4" id="KW-0808">Transferase</keyword>
<dbReference type="GO" id="GO:0009103">
    <property type="term" value="P:lipopolysaccharide biosynthetic process"/>
    <property type="evidence" value="ECO:0007669"/>
    <property type="project" value="TreeGrafter"/>
</dbReference>
<dbReference type="SUPFAM" id="SSF53756">
    <property type="entry name" value="UDP-Glycosyltransferase/glycogen phosphorylase"/>
    <property type="match status" value="1"/>
</dbReference>
<feature type="domain" description="Glycosyltransferase subfamily 4-like N-terminal" evidence="3">
    <location>
        <begin position="80"/>
        <end position="153"/>
    </location>
</feature>
<accession>A0A2D0KSB8</accession>
<dbReference type="AlphaFoldDB" id="A0A2D0KSB8"/>
<evidence type="ECO:0000313" key="5">
    <source>
        <dbReference type="Proteomes" id="UP000222366"/>
    </source>
</evidence>
<evidence type="ECO:0000256" key="1">
    <source>
        <dbReference type="ARBA" id="ARBA00022679"/>
    </source>
</evidence>
<dbReference type="Pfam" id="PF13439">
    <property type="entry name" value="Glyco_transf_4"/>
    <property type="match status" value="1"/>
</dbReference>
<name>A0A2D0KSB8_9GAMM</name>
<sequence>MNVFINTRILNGTVTGVQRYLSSILGQIGKENFTCIRPHAPMAGVKGHLWEQLYLPFNLSKLKTKNDVLWSPSNTGPLYTPCRHIVTIHDLASIEYPEWTTRSFSTLYRIITPQIVKNCDSIIAVSEYTKNRLLDLYKLPSSKIHVIHNGIDEKFSVIEDKSNLSYLYQKYSLPSGKLILTISSIEPRKNISRLLSAWEKISSSLNDTHLIIAGARNDRIFKDAGILNIPDRVHFTGYIDDIDIVNLYNCATAFIYVPLYEGFGLPPLEAMACGLPVITSNVSSLPEVVGNAAMLVNPFNTNDIANAMIEIIQNNQHSKTLSQMSVIQATKFSWNKTAKETYNLLINV</sequence>
<evidence type="ECO:0000259" key="3">
    <source>
        <dbReference type="Pfam" id="PF13439"/>
    </source>
</evidence>